<comment type="subcellular location">
    <subcellularLocation>
        <location evidence="1">Endoplasmic reticulum membrane</location>
        <topology evidence="1">Multi-pass membrane protein</topology>
    </subcellularLocation>
</comment>
<dbReference type="Proteomes" id="UP000694403">
    <property type="component" value="Unplaced"/>
</dbReference>
<dbReference type="PANTHER" id="PTHR10250:SF13">
    <property type="entry name" value="MICROSOMAL GLUTATHIONE S-TRANSFERASE 2"/>
    <property type="match status" value="1"/>
</dbReference>
<evidence type="ECO:0000313" key="9">
    <source>
        <dbReference type="Proteomes" id="UP000694403"/>
    </source>
</evidence>
<dbReference type="SUPFAM" id="SSF161084">
    <property type="entry name" value="MAPEG domain-like"/>
    <property type="match status" value="1"/>
</dbReference>
<keyword evidence="2 7" id="KW-0812">Transmembrane</keyword>
<dbReference type="InterPro" id="IPR023352">
    <property type="entry name" value="MAPEG-like_dom_sf"/>
</dbReference>
<organism evidence="8 9">
    <name type="scientific">Chelydra serpentina</name>
    <name type="common">Snapping turtle</name>
    <name type="synonym">Testudo serpentina</name>
    <dbReference type="NCBI Taxonomy" id="8475"/>
    <lineage>
        <taxon>Eukaryota</taxon>
        <taxon>Metazoa</taxon>
        <taxon>Chordata</taxon>
        <taxon>Craniata</taxon>
        <taxon>Vertebrata</taxon>
        <taxon>Euteleostomi</taxon>
        <taxon>Archelosauria</taxon>
        <taxon>Testudinata</taxon>
        <taxon>Testudines</taxon>
        <taxon>Cryptodira</taxon>
        <taxon>Durocryptodira</taxon>
        <taxon>Americhelydia</taxon>
        <taxon>Chelydroidea</taxon>
        <taxon>Chelydridae</taxon>
        <taxon>Chelydra</taxon>
    </lineage>
</organism>
<keyword evidence="5 7" id="KW-1133">Transmembrane helix</keyword>
<evidence type="ECO:0000256" key="3">
    <source>
        <dbReference type="ARBA" id="ARBA00022751"/>
    </source>
</evidence>
<dbReference type="GO" id="GO:0004364">
    <property type="term" value="F:glutathione transferase activity"/>
    <property type="evidence" value="ECO:0007669"/>
    <property type="project" value="TreeGrafter"/>
</dbReference>
<dbReference type="Ensembl" id="ENSCSRT00000012077.1">
    <property type="protein sequence ID" value="ENSCSRP00000011638.1"/>
    <property type="gene ID" value="ENSCSRG00000008646.1"/>
</dbReference>
<dbReference type="Gene3D" id="1.20.120.550">
    <property type="entry name" value="Membrane associated eicosanoid/glutathione metabolism-like domain"/>
    <property type="match status" value="1"/>
</dbReference>
<evidence type="ECO:0000256" key="1">
    <source>
        <dbReference type="ARBA" id="ARBA00004477"/>
    </source>
</evidence>
<dbReference type="GO" id="GO:0004464">
    <property type="term" value="F:leukotriene-C4 synthase activity"/>
    <property type="evidence" value="ECO:0007669"/>
    <property type="project" value="TreeGrafter"/>
</dbReference>
<dbReference type="InterPro" id="IPR001446">
    <property type="entry name" value="5_LipOase_AP"/>
</dbReference>
<dbReference type="GO" id="GO:0019370">
    <property type="term" value="P:leukotriene biosynthetic process"/>
    <property type="evidence" value="ECO:0007669"/>
    <property type="project" value="UniProtKB-KW"/>
</dbReference>
<protein>
    <submittedName>
        <fullName evidence="8">Microsomal glutathione S-transferase 2</fullName>
    </submittedName>
</protein>
<keyword evidence="3" id="KW-0434">Leukotriene biosynthesis</keyword>
<dbReference type="Pfam" id="PF01124">
    <property type="entry name" value="MAPEG"/>
    <property type="match status" value="1"/>
</dbReference>
<dbReference type="GO" id="GO:0005789">
    <property type="term" value="C:endoplasmic reticulum membrane"/>
    <property type="evidence" value="ECO:0007669"/>
    <property type="project" value="UniProtKB-SubCell"/>
</dbReference>
<evidence type="ECO:0000256" key="6">
    <source>
        <dbReference type="ARBA" id="ARBA00023136"/>
    </source>
</evidence>
<accession>A0A8C3SBB1</accession>
<name>A0A8C3SBB1_CHESE</name>
<keyword evidence="4" id="KW-0256">Endoplasmic reticulum</keyword>
<dbReference type="GO" id="GO:0004602">
    <property type="term" value="F:glutathione peroxidase activity"/>
    <property type="evidence" value="ECO:0007669"/>
    <property type="project" value="TreeGrafter"/>
</dbReference>
<keyword evidence="9" id="KW-1185">Reference proteome</keyword>
<feature type="transmembrane region" description="Helical" evidence="7">
    <location>
        <begin position="49"/>
        <end position="76"/>
    </location>
</feature>
<dbReference type="PRINTS" id="PR00488">
    <property type="entry name" value="5LPOXGNASEAP"/>
</dbReference>
<sequence length="137" mass="15612">LLQIQTNTATPLILCACHTYFTFEYPTQFLSCSGNLFINLFHRQNCVEFYPIFLVALWIAGCFFNQELAALLGLVYMYTRHKYFHGYAASAKGRITGFYWSVVVLFSLMALAAAGITNSFLEEYLDISIGKKLHKLL</sequence>
<dbReference type="AlphaFoldDB" id="A0A8C3SBB1"/>
<keyword evidence="6 7" id="KW-0472">Membrane</keyword>
<evidence type="ECO:0000256" key="5">
    <source>
        <dbReference type="ARBA" id="ARBA00022989"/>
    </source>
</evidence>
<evidence type="ECO:0000256" key="4">
    <source>
        <dbReference type="ARBA" id="ARBA00022824"/>
    </source>
</evidence>
<evidence type="ECO:0000313" key="8">
    <source>
        <dbReference type="Ensembl" id="ENSCSRP00000011638.1"/>
    </source>
</evidence>
<dbReference type="GO" id="GO:0005635">
    <property type="term" value="C:nuclear envelope"/>
    <property type="evidence" value="ECO:0007669"/>
    <property type="project" value="TreeGrafter"/>
</dbReference>
<feature type="transmembrane region" description="Helical" evidence="7">
    <location>
        <begin position="97"/>
        <end position="116"/>
    </location>
</feature>
<dbReference type="InterPro" id="IPR050997">
    <property type="entry name" value="MAPEG"/>
</dbReference>
<dbReference type="GO" id="GO:0008047">
    <property type="term" value="F:enzyme activator activity"/>
    <property type="evidence" value="ECO:0007669"/>
    <property type="project" value="InterPro"/>
</dbReference>
<reference evidence="8" key="2">
    <citation type="submission" date="2025-09" db="UniProtKB">
        <authorList>
            <consortium name="Ensembl"/>
        </authorList>
    </citation>
    <scope>IDENTIFICATION</scope>
</reference>
<evidence type="ECO:0000256" key="7">
    <source>
        <dbReference type="SAM" id="Phobius"/>
    </source>
</evidence>
<proteinExistence type="predicted"/>
<dbReference type="InterPro" id="IPR001129">
    <property type="entry name" value="Membr-assoc_MAPEG"/>
</dbReference>
<dbReference type="PANTHER" id="PTHR10250">
    <property type="entry name" value="MICROSOMAL GLUTATHIONE S-TRANSFERASE"/>
    <property type="match status" value="1"/>
</dbReference>
<reference evidence="8" key="1">
    <citation type="submission" date="2025-08" db="UniProtKB">
        <authorList>
            <consortium name="Ensembl"/>
        </authorList>
    </citation>
    <scope>IDENTIFICATION</scope>
</reference>
<evidence type="ECO:0000256" key="2">
    <source>
        <dbReference type="ARBA" id="ARBA00022692"/>
    </source>
</evidence>